<sequence>MSPTVPTPIDETIRTVAAIPSQSGAAGAPLTAGEFAVVVAVTGAGLAILGGIVAYVYRSSDERVDRVADALGGELPAPTDAPIREDADVPTAAHLHEVATDADGDPVYVPVIRVPLATDDPGIDGVYRHTADAAAALHEEFDDAHVRGYDVEFGLDDSSLGGVGRTVKRVAVTPELAERLRDPGYDHRDLRADVAAGDDGDPGVPPVDWGEALNYGTGDGSAAAGAAATTAAT</sequence>
<comment type="caution">
    <text evidence="3">The sequence shown here is derived from an EMBL/GenBank/DDBJ whole genome shotgun (WGS) entry which is preliminary data.</text>
</comment>
<evidence type="ECO:0000256" key="1">
    <source>
        <dbReference type="SAM" id="MobiDB-lite"/>
    </source>
</evidence>
<keyword evidence="2" id="KW-0812">Transmembrane</keyword>
<keyword evidence="2" id="KW-0472">Membrane</keyword>
<dbReference type="EMBL" id="JBEDNY010000001">
    <property type="protein sequence ID" value="MEZ3163284.1"/>
    <property type="molecule type" value="Genomic_DNA"/>
</dbReference>
<keyword evidence="4" id="KW-1185">Reference proteome</keyword>
<organism evidence="3 4">
    <name type="scientific">Halorubrum miltondacostae</name>
    <dbReference type="NCBI Taxonomy" id="3076378"/>
    <lineage>
        <taxon>Archaea</taxon>
        <taxon>Methanobacteriati</taxon>
        <taxon>Methanobacteriota</taxon>
        <taxon>Stenosarchaea group</taxon>
        <taxon>Halobacteria</taxon>
        <taxon>Halobacteriales</taxon>
        <taxon>Haloferacaceae</taxon>
        <taxon>Halorubrum</taxon>
    </lineage>
</organism>
<reference evidence="3 4" key="1">
    <citation type="submission" date="2024-06" db="EMBL/GenBank/DDBJ databases">
        <title>Halorubrum miltondacostae sp. nov., a potential PHA producer isolated from an inland solar saltern in Rio Maior, Portugal.</title>
        <authorList>
            <person name="Albuquerque L."/>
            <person name="Viver T."/>
            <person name="Barroso C."/>
            <person name="Claudino R."/>
            <person name="Galvan M."/>
            <person name="Simoes G."/>
            <person name="Lobo Da Cunha A."/>
            <person name="Egas C."/>
        </authorList>
    </citation>
    <scope>NUCLEOTIDE SEQUENCE [LARGE SCALE GENOMIC DNA]</scope>
    <source>
        <strain evidence="3 4">RMP-11</strain>
    </source>
</reference>
<feature type="region of interest" description="Disordered" evidence="1">
    <location>
        <begin position="193"/>
        <end position="212"/>
    </location>
</feature>
<name>A0ABD5M3Y9_9EURY</name>
<accession>A0ABD5M3Y9</accession>
<proteinExistence type="predicted"/>
<gene>
    <name evidence="3" type="ORF">ABNG04_05250</name>
</gene>
<protein>
    <submittedName>
        <fullName evidence="3">Uncharacterized protein</fullName>
    </submittedName>
</protein>
<keyword evidence="2" id="KW-1133">Transmembrane helix</keyword>
<dbReference type="AlphaFoldDB" id="A0ABD5M3Y9"/>
<evidence type="ECO:0000256" key="2">
    <source>
        <dbReference type="SAM" id="Phobius"/>
    </source>
</evidence>
<feature type="transmembrane region" description="Helical" evidence="2">
    <location>
        <begin position="35"/>
        <end position="57"/>
    </location>
</feature>
<dbReference type="Proteomes" id="UP001567572">
    <property type="component" value="Unassembled WGS sequence"/>
</dbReference>
<evidence type="ECO:0000313" key="3">
    <source>
        <dbReference type="EMBL" id="MEZ3163284.1"/>
    </source>
</evidence>
<evidence type="ECO:0000313" key="4">
    <source>
        <dbReference type="Proteomes" id="UP001567572"/>
    </source>
</evidence>
<dbReference type="RefSeq" id="WP_371160641.1">
    <property type="nucleotide sequence ID" value="NZ_JBEDNX010000001.1"/>
</dbReference>